<protein>
    <submittedName>
        <fullName evidence="1">Uncharacterized protein</fullName>
    </submittedName>
</protein>
<sequence>MCYEECQGAAGRFNINIGPPVAISDSAAALPANKV</sequence>
<reference evidence="1 2" key="1">
    <citation type="journal article" date="2011" name="BMC Genomics">
        <title>Genome sequencing reveals diversification of virulence factor content and possible host adaptation in distinct subpopulations of Salmonella enterica.</title>
        <authorList>
            <person name="den Bakker H.C."/>
            <person name="Moreno Switt A.I."/>
            <person name="Govoni G."/>
            <person name="Cummings C.A."/>
            <person name="Ranieri M.L."/>
            <person name="Degoricija L."/>
            <person name="Hoelzer K."/>
            <person name="Rodriguez-Rivera L.D."/>
            <person name="Brown S."/>
            <person name="Bolchacova E."/>
            <person name="Furtado M.R."/>
            <person name="Wiedmann M."/>
        </authorList>
    </citation>
    <scope>NUCLEOTIDE SEQUENCE [LARGE SCALE GENOMIC DNA]</scope>
    <source>
        <strain evidence="1 2">A4-669</strain>
    </source>
</reference>
<organism evidence="1 2">
    <name type="scientific">Salmonella enterica subsp. enterica serovar Adelaide str. A4-669</name>
    <dbReference type="NCBI Taxonomy" id="913063"/>
    <lineage>
        <taxon>Bacteria</taxon>
        <taxon>Pseudomonadati</taxon>
        <taxon>Pseudomonadota</taxon>
        <taxon>Gammaproteobacteria</taxon>
        <taxon>Enterobacterales</taxon>
        <taxon>Enterobacteriaceae</taxon>
        <taxon>Salmonella</taxon>
    </lineage>
</organism>
<gene>
    <name evidence="1" type="ORF">LTSEADE_2354</name>
</gene>
<dbReference type="Proteomes" id="UP000004906">
    <property type="component" value="Unassembled WGS sequence"/>
</dbReference>
<name>A0A6C8GN33_SALET</name>
<dbReference type="AlphaFoldDB" id="A0A6C8GN33"/>
<evidence type="ECO:0000313" key="2">
    <source>
        <dbReference type="Proteomes" id="UP000004906"/>
    </source>
</evidence>
<dbReference type="EMBL" id="AFCI01000819">
    <property type="protein sequence ID" value="EHC36800.1"/>
    <property type="molecule type" value="Genomic_DNA"/>
</dbReference>
<comment type="caution">
    <text evidence="1">The sequence shown here is derived from an EMBL/GenBank/DDBJ whole genome shotgun (WGS) entry which is preliminary data.</text>
</comment>
<proteinExistence type="predicted"/>
<evidence type="ECO:0000313" key="1">
    <source>
        <dbReference type="EMBL" id="EHC36800.1"/>
    </source>
</evidence>
<accession>A0A6C8GN33</accession>
<feature type="non-terminal residue" evidence="1">
    <location>
        <position position="35"/>
    </location>
</feature>